<feature type="region of interest" description="Disordered" evidence="1">
    <location>
        <begin position="95"/>
        <end position="124"/>
    </location>
</feature>
<dbReference type="AlphaFoldDB" id="A0A0A9C5I6"/>
<reference evidence="2" key="1">
    <citation type="submission" date="2014-09" db="EMBL/GenBank/DDBJ databases">
        <authorList>
            <person name="Magalhaes I.L.F."/>
            <person name="Oliveira U."/>
            <person name="Santos F.R."/>
            <person name="Vidigal T.H.D.A."/>
            <person name="Brescovit A.D."/>
            <person name="Santos A.J."/>
        </authorList>
    </citation>
    <scope>NUCLEOTIDE SEQUENCE</scope>
    <source>
        <tissue evidence="2">Shoot tissue taken approximately 20 cm above the soil surface</tissue>
    </source>
</reference>
<feature type="region of interest" description="Disordered" evidence="1">
    <location>
        <begin position="32"/>
        <end position="59"/>
    </location>
</feature>
<evidence type="ECO:0000313" key="2">
    <source>
        <dbReference type="EMBL" id="JAD66782.1"/>
    </source>
</evidence>
<proteinExistence type="predicted"/>
<evidence type="ECO:0000256" key="1">
    <source>
        <dbReference type="SAM" id="MobiDB-lite"/>
    </source>
</evidence>
<accession>A0A0A9C5I6</accession>
<feature type="compositionally biased region" description="Basic and acidic residues" evidence="1">
    <location>
        <begin position="95"/>
        <end position="108"/>
    </location>
</feature>
<reference evidence="2" key="2">
    <citation type="journal article" date="2015" name="Data Brief">
        <title>Shoot transcriptome of the giant reed, Arundo donax.</title>
        <authorList>
            <person name="Barrero R.A."/>
            <person name="Guerrero F.D."/>
            <person name="Moolhuijzen P."/>
            <person name="Goolsby J.A."/>
            <person name="Tidwell J."/>
            <person name="Bellgard S.E."/>
            <person name="Bellgard M.I."/>
        </authorList>
    </citation>
    <scope>NUCLEOTIDE SEQUENCE</scope>
    <source>
        <tissue evidence="2">Shoot tissue taken approximately 20 cm above the soil surface</tissue>
    </source>
</reference>
<dbReference type="EMBL" id="GBRH01231113">
    <property type="protein sequence ID" value="JAD66782.1"/>
    <property type="molecule type" value="Transcribed_RNA"/>
</dbReference>
<organism evidence="2">
    <name type="scientific">Arundo donax</name>
    <name type="common">Giant reed</name>
    <name type="synonym">Donax arundinaceus</name>
    <dbReference type="NCBI Taxonomy" id="35708"/>
    <lineage>
        <taxon>Eukaryota</taxon>
        <taxon>Viridiplantae</taxon>
        <taxon>Streptophyta</taxon>
        <taxon>Embryophyta</taxon>
        <taxon>Tracheophyta</taxon>
        <taxon>Spermatophyta</taxon>
        <taxon>Magnoliopsida</taxon>
        <taxon>Liliopsida</taxon>
        <taxon>Poales</taxon>
        <taxon>Poaceae</taxon>
        <taxon>PACMAD clade</taxon>
        <taxon>Arundinoideae</taxon>
        <taxon>Arundineae</taxon>
        <taxon>Arundo</taxon>
    </lineage>
</organism>
<protein>
    <submittedName>
        <fullName evidence="2">Uncharacterized protein</fullName>
    </submittedName>
</protein>
<name>A0A0A9C5I6_ARUDO</name>
<sequence>MRGHGDRAVHLRGIDVVGEGCVRAGDELHGPRRLQAGHRLPCPHPRRCHGQPDEAEEDETWSDRLLLGVRGGFVWSNSQYEPVLRRAAPGVVVAGDRHDELDSSDHLPHGSSRRTRKSENQRSK</sequence>